<protein>
    <recommendedName>
        <fullName evidence="3">TetR family transcriptional regulator</fullName>
    </recommendedName>
</protein>
<dbReference type="Proteomes" id="UP001597347">
    <property type="component" value="Unassembled WGS sequence"/>
</dbReference>
<name>A0ABW4LD21_9MICO</name>
<dbReference type="SUPFAM" id="SSF48498">
    <property type="entry name" value="Tetracyclin repressor-like, C-terminal domain"/>
    <property type="match status" value="1"/>
</dbReference>
<evidence type="ECO:0000313" key="2">
    <source>
        <dbReference type="Proteomes" id="UP001597347"/>
    </source>
</evidence>
<sequence>MTTAPSTATEQAATSSEPDVDPRYAFIAATIGELRDHALSEVSRESVAERAGRDATEMDELFASFPDLLIETIHTWYTQRTTPLMPIAQRHGAVAFLRANVVSNLADPALMRVLSALPGFAATPGHPLALWAQEHFLRFHVVVQRALREDVVVGREPETMKPARGAEQLIALYEGLQVQAMVRPTMDLLASYDRAVTRLRDGWSLTYTPAAFEL</sequence>
<organism evidence="1 2">
    <name type="scientific">Amnibacterium endophyticum</name>
    <dbReference type="NCBI Taxonomy" id="2109337"/>
    <lineage>
        <taxon>Bacteria</taxon>
        <taxon>Bacillati</taxon>
        <taxon>Actinomycetota</taxon>
        <taxon>Actinomycetes</taxon>
        <taxon>Micrococcales</taxon>
        <taxon>Microbacteriaceae</taxon>
        <taxon>Amnibacterium</taxon>
    </lineage>
</organism>
<keyword evidence="2" id="KW-1185">Reference proteome</keyword>
<proteinExistence type="predicted"/>
<dbReference type="RefSeq" id="WP_377933185.1">
    <property type="nucleotide sequence ID" value="NZ_JBHUEA010000007.1"/>
</dbReference>
<dbReference type="InterPro" id="IPR036271">
    <property type="entry name" value="Tet_transcr_reg_TetR-rel_C_sf"/>
</dbReference>
<dbReference type="EMBL" id="JBHUEA010000007">
    <property type="protein sequence ID" value="MFD1721187.1"/>
    <property type="molecule type" value="Genomic_DNA"/>
</dbReference>
<dbReference type="Gene3D" id="1.10.357.10">
    <property type="entry name" value="Tetracycline Repressor, domain 2"/>
    <property type="match status" value="1"/>
</dbReference>
<evidence type="ECO:0008006" key="3">
    <source>
        <dbReference type="Google" id="ProtNLM"/>
    </source>
</evidence>
<evidence type="ECO:0000313" key="1">
    <source>
        <dbReference type="EMBL" id="MFD1721187.1"/>
    </source>
</evidence>
<reference evidence="2" key="1">
    <citation type="journal article" date="2019" name="Int. J. Syst. Evol. Microbiol.">
        <title>The Global Catalogue of Microorganisms (GCM) 10K type strain sequencing project: providing services to taxonomists for standard genome sequencing and annotation.</title>
        <authorList>
            <consortium name="The Broad Institute Genomics Platform"/>
            <consortium name="The Broad Institute Genome Sequencing Center for Infectious Disease"/>
            <person name="Wu L."/>
            <person name="Ma J."/>
        </authorList>
    </citation>
    <scope>NUCLEOTIDE SEQUENCE [LARGE SCALE GENOMIC DNA]</scope>
    <source>
        <strain evidence="2">CGMCC 1.12471</strain>
    </source>
</reference>
<comment type="caution">
    <text evidence="1">The sequence shown here is derived from an EMBL/GenBank/DDBJ whole genome shotgun (WGS) entry which is preliminary data.</text>
</comment>
<accession>A0ABW4LD21</accession>
<gene>
    <name evidence="1" type="ORF">ACFSBI_06450</name>
</gene>